<protein>
    <submittedName>
        <fullName evidence="8">3-ketoacyl-CoA thiolase</fullName>
    </submittedName>
</protein>
<dbReference type="AlphaFoldDB" id="A0A0G1T5U8"/>
<keyword evidence="2 5" id="KW-0808">Transferase</keyword>
<feature type="active site" description="Proton acceptor" evidence="4">
    <location>
        <position position="389"/>
    </location>
</feature>
<comment type="caution">
    <text evidence="8">The sequence shown here is derived from an EMBL/GenBank/DDBJ whole genome shotgun (WGS) entry which is preliminary data.</text>
</comment>
<dbReference type="CDD" id="cd00751">
    <property type="entry name" value="thiolase"/>
    <property type="match status" value="1"/>
</dbReference>
<dbReference type="PROSITE" id="PS00737">
    <property type="entry name" value="THIOLASE_2"/>
    <property type="match status" value="1"/>
</dbReference>
<accession>A0A0G1T5U8</accession>
<dbReference type="InterPro" id="IPR016039">
    <property type="entry name" value="Thiolase-like"/>
</dbReference>
<proteinExistence type="inferred from homology"/>
<evidence type="ECO:0000259" key="7">
    <source>
        <dbReference type="Pfam" id="PF02803"/>
    </source>
</evidence>
<dbReference type="PATRIC" id="fig|1618655.3.peg.128"/>
<dbReference type="GO" id="GO:0006635">
    <property type="term" value="P:fatty acid beta-oxidation"/>
    <property type="evidence" value="ECO:0007669"/>
    <property type="project" value="TreeGrafter"/>
</dbReference>
<dbReference type="InterPro" id="IPR002155">
    <property type="entry name" value="Thiolase"/>
</dbReference>
<evidence type="ECO:0000256" key="4">
    <source>
        <dbReference type="PIRSR" id="PIRSR000429-1"/>
    </source>
</evidence>
<dbReference type="PIRSF" id="PIRSF000429">
    <property type="entry name" value="Ac-CoA_Ac_transf"/>
    <property type="match status" value="1"/>
</dbReference>
<reference evidence="8 9" key="1">
    <citation type="journal article" date="2015" name="Nature">
        <title>rRNA introns, odd ribosomes, and small enigmatic genomes across a large radiation of phyla.</title>
        <authorList>
            <person name="Brown C.T."/>
            <person name="Hug L.A."/>
            <person name="Thomas B.C."/>
            <person name="Sharon I."/>
            <person name="Castelle C.J."/>
            <person name="Singh A."/>
            <person name="Wilkins M.J."/>
            <person name="Williams K.H."/>
            <person name="Banfield J.F."/>
        </authorList>
    </citation>
    <scope>NUCLEOTIDE SEQUENCE [LARGE SCALE GENOMIC DNA]</scope>
</reference>
<evidence type="ECO:0000256" key="5">
    <source>
        <dbReference type="RuleBase" id="RU003557"/>
    </source>
</evidence>
<dbReference type="InterPro" id="IPR020617">
    <property type="entry name" value="Thiolase_C"/>
</dbReference>
<feature type="active site" description="Proton acceptor" evidence="4">
    <location>
        <position position="359"/>
    </location>
</feature>
<feature type="active site" description="Acyl-thioester intermediate" evidence="4">
    <location>
        <position position="91"/>
    </location>
</feature>
<dbReference type="EMBL" id="LCOK01000005">
    <property type="protein sequence ID" value="KKU77199.1"/>
    <property type="molecule type" value="Genomic_DNA"/>
</dbReference>
<evidence type="ECO:0000256" key="2">
    <source>
        <dbReference type="ARBA" id="ARBA00022679"/>
    </source>
</evidence>
<feature type="domain" description="Thiolase N-terminal" evidence="6">
    <location>
        <begin position="8"/>
        <end position="263"/>
    </location>
</feature>
<sequence length="404" mass="43408">MAQKRIFLAGTCRTPVGAAPRGNLKDVPAEIMLSMCFRKTLERAGVKPEAIDEVIAGNIAQSSEAPNITRVAALMAQIPEAVPAFTVQRNCGSGLQAVVSAAQMIKLDEANVVLAGGTENMSRIPFVLKNMRNGTRYFPGQPMKNFVDALDEGLTDPITRELMGVTAEKVAEKHGVSRADQDEFAAESHKKAFRAIRSGKFRSQIVALNNSKETISEDEGIDPTRTKQVMALAPTIFKPDGTVTPYNSCPLSDGASSLLVMDEKAVARYGVKPEAEVLSYAFAGLNPSYMGMGPALAIPKAINRILDFKRYAEDTVIKDVIDIFEINEAFAAQVLACQRQLKVPFEKLNPWGGAIALGHPVGATGAILICKILAILKDLKKEYGVISMCIGGGQGGALVLRNMQ</sequence>
<comment type="similarity">
    <text evidence="1 5">Belongs to the thiolase-like superfamily. Thiolase family.</text>
</comment>
<feature type="domain" description="Thiolase C-terminal" evidence="7">
    <location>
        <begin position="272"/>
        <end position="401"/>
    </location>
</feature>
<dbReference type="PANTHER" id="PTHR18919">
    <property type="entry name" value="ACETYL-COA C-ACYLTRANSFERASE"/>
    <property type="match status" value="1"/>
</dbReference>
<dbReference type="PROSITE" id="PS00099">
    <property type="entry name" value="THIOLASE_3"/>
    <property type="match status" value="1"/>
</dbReference>
<dbReference type="Pfam" id="PF00108">
    <property type="entry name" value="Thiolase_N"/>
    <property type="match status" value="1"/>
</dbReference>
<gene>
    <name evidence="8" type="ORF">UY02_C0005G0015</name>
</gene>
<evidence type="ECO:0000256" key="1">
    <source>
        <dbReference type="ARBA" id="ARBA00010982"/>
    </source>
</evidence>
<keyword evidence="3 5" id="KW-0012">Acyltransferase</keyword>
<dbReference type="PANTHER" id="PTHR18919:SF107">
    <property type="entry name" value="ACETYL-COA ACETYLTRANSFERASE, CYTOSOLIC"/>
    <property type="match status" value="1"/>
</dbReference>
<dbReference type="SUPFAM" id="SSF53901">
    <property type="entry name" value="Thiolase-like"/>
    <property type="match status" value="2"/>
</dbReference>
<dbReference type="Gene3D" id="3.40.47.10">
    <property type="match status" value="2"/>
</dbReference>
<evidence type="ECO:0000259" key="6">
    <source>
        <dbReference type="Pfam" id="PF00108"/>
    </source>
</evidence>
<evidence type="ECO:0000313" key="8">
    <source>
        <dbReference type="EMBL" id="KKU77199.1"/>
    </source>
</evidence>
<dbReference type="InterPro" id="IPR020613">
    <property type="entry name" value="Thiolase_CS"/>
</dbReference>
<dbReference type="GO" id="GO:0003985">
    <property type="term" value="F:acetyl-CoA C-acetyltransferase activity"/>
    <property type="evidence" value="ECO:0007669"/>
    <property type="project" value="TreeGrafter"/>
</dbReference>
<dbReference type="Pfam" id="PF02803">
    <property type="entry name" value="Thiolase_C"/>
    <property type="match status" value="1"/>
</dbReference>
<dbReference type="NCBIfam" id="TIGR01930">
    <property type="entry name" value="AcCoA-C-Actrans"/>
    <property type="match status" value="1"/>
</dbReference>
<evidence type="ECO:0000313" key="9">
    <source>
        <dbReference type="Proteomes" id="UP000034682"/>
    </source>
</evidence>
<organism evidence="8 9">
    <name type="scientific">Candidatus Giovannonibacteria bacterium GW2011_GWB1_47_6b</name>
    <dbReference type="NCBI Taxonomy" id="1618655"/>
    <lineage>
        <taxon>Bacteria</taxon>
        <taxon>Candidatus Giovannoniibacteriota</taxon>
    </lineage>
</organism>
<dbReference type="Proteomes" id="UP000034682">
    <property type="component" value="Unassembled WGS sequence"/>
</dbReference>
<evidence type="ECO:0000256" key="3">
    <source>
        <dbReference type="ARBA" id="ARBA00023315"/>
    </source>
</evidence>
<name>A0A0G1T5U8_9BACT</name>
<dbReference type="InterPro" id="IPR020616">
    <property type="entry name" value="Thiolase_N"/>
</dbReference>
<dbReference type="InterPro" id="IPR020610">
    <property type="entry name" value="Thiolase_AS"/>
</dbReference>